<comment type="caution">
    <text evidence="2">The sequence shown here is derived from an EMBL/GenBank/DDBJ whole genome shotgun (WGS) entry which is preliminary data.</text>
</comment>
<gene>
    <name evidence="2" type="ORF">A4X13_0g6852</name>
</gene>
<feature type="compositionally biased region" description="Acidic residues" evidence="1">
    <location>
        <begin position="86"/>
        <end position="101"/>
    </location>
</feature>
<evidence type="ECO:0000256" key="1">
    <source>
        <dbReference type="SAM" id="MobiDB-lite"/>
    </source>
</evidence>
<dbReference type="AlphaFoldDB" id="A0A177TF31"/>
<feature type="region of interest" description="Disordered" evidence="1">
    <location>
        <begin position="38"/>
        <end position="101"/>
    </location>
</feature>
<sequence>MVAICRVYVTVTEGDKSWQPSQCLSECDHNATLYFEGIGVPESDHAGSDGDIVSEDPTSDDDNETDSVDDPSIVHSTEHYISDGISSDEDDEISASGTEDT</sequence>
<dbReference type="EMBL" id="LWDF02000718">
    <property type="protein sequence ID" value="KAE8244022.1"/>
    <property type="molecule type" value="Genomic_DNA"/>
</dbReference>
<name>A0A177TF31_9BASI</name>
<evidence type="ECO:0000313" key="2">
    <source>
        <dbReference type="EMBL" id="KAE8244022.1"/>
    </source>
</evidence>
<accession>A0A177TF31</accession>
<protein>
    <submittedName>
        <fullName evidence="2">Uncharacterized protein</fullName>
    </submittedName>
</protein>
<reference evidence="2" key="1">
    <citation type="submission" date="2016-04" db="EMBL/GenBank/DDBJ databases">
        <authorList>
            <person name="Nguyen H.D."/>
            <person name="Samba Siva P."/>
            <person name="Cullis J."/>
            <person name="Levesque C.A."/>
            <person name="Hambleton S."/>
        </authorList>
    </citation>
    <scope>NUCLEOTIDE SEQUENCE</scope>
    <source>
        <strain evidence="2">DAOMC 236416</strain>
    </source>
</reference>
<keyword evidence="3" id="KW-1185">Reference proteome</keyword>
<proteinExistence type="predicted"/>
<feature type="compositionally biased region" description="Acidic residues" evidence="1">
    <location>
        <begin position="52"/>
        <end position="69"/>
    </location>
</feature>
<dbReference type="Proteomes" id="UP000077521">
    <property type="component" value="Unassembled WGS sequence"/>
</dbReference>
<evidence type="ECO:0000313" key="3">
    <source>
        <dbReference type="Proteomes" id="UP000077521"/>
    </source>
</evidence>
<organism evidence="2 3">
    <name type="scientific">Tilletia indica</name>
    <dbReference type="NCBI Taxonomy" id="43049"/>
    <lineage>
        <taxon>Eukaryota</taxon>
        <taxon>Fungi</taxon>
        <taxon>Dikarya</taxon>
        <taxon>Basidiomycota</taxon>
        <taxon>Ustilaginomycotina</taxon>
        <taxon>Exobasidiomycetes</taxon>
        <taxon>Tilletiales</taxon>
        <taxon>Tilletiaceae</taxon>
        <taxon>Tilletia</taxon>
    </lineage>
</organism>
<reference evidence="2" key="2">
    <citation type="journal article" date="2019" name="IMA Fungus">
        <title>Genome sequencing and comparison of five Tilletia species to identify candidate genes for the detection of regulated species infecting wheat.</title>
        <authorList>
            <person name="Nguyen H.D.T."/>
            <person name="Sultana T."/>
            <person name="Kesanakurti P."/>
            <person name="Hambleton S."/>
        </authorList>
    </citation>
    <scope>NUCLEOTIDE SEQUENCE</scope>
    <source>
        <strain evidence="2">DAOMC 236416</strain>
    </source>
</reference>